<evidence type="ECO:0000313" key="8">
    <source>
        <dbReference type="Proteomes" id="UP000317940"/>
    </source>
</evidence>
<dbReference type="Gene3D" id="3.40.190.10">
    <property type="entry name" value="Periplasmic binding protein-like II"/>
    <property type="match status" value="2"/>
</dbReference>
<name>A0A561T7J3_9ACTN</name>
<dbReference type="GO" id="GO:0035435">
    <property type="term" value="P:phosphate ion transmembrane transport"/>
    <property type="evidence" value="ECO:0007669"/>
    <property type="project" value="InterPro"/>
</dbReference>
<dbReference type="InterPro" id="IPR024370">
    <property type="entry name" value="PBP_domain"/>
</dbReference>
<dbReference type="GO" id="GO:0042301">
    <property type="term" value="F:phosphate ion binding"/>
    <property type="evidence" value="ECO:0007669"/>
    <property type="project" value="InterPro"/>
</dbReference>
<reference evidence="7 8" key="1">
    <citation type="submission" date="2019-06" db="EMBL/GenBank/DDBJ databases">
        <title>Sequencing the genomes of 1000 actinobacteria strains.</title>
        <authorList>
            <person name="Klenk H.-P."/>
        </authorList>
    </citation>
    <scope>NUCLEOTIDE SEQUENCE [LARGE SCALE GENOMIC DNA]</scope>
    <source>
        <strain evidence="7 8">DSM 44826</strain>
    </source>
</reference>
<dbReference type="InterPro" id="IPR050962">
    <property type="entry name" value="Phosphate-bind_PstS"/>
</dbReference>
<gene>
    <name evidence="7" type="ORF">FHX73_14560</name>
</gene>
<comment type="caution">
    <text evidence="7">The sequence shown here is derived from an EMBL/GenBank/DDBJ whole genome shotgun (WGS) entry which is preliminary data.</text>
</comment>
<dbReference type="InterPro" id="IPR005673">
    <property type="entry name" value="ABC_phos-bd_PstS"/>
</dbReference>
<dbReference type="Proteomes" id="UP000317940">
    <property type="component" value="Unassembled WGS sequence"/>
</dbReference>
<comment type="similarity">
    <text evidence="1 4">Belongs to the PstS family.</text>
</comment>
<dbReference type="CDD" id="cd13565">
    <property type="entry name" value="PBP2_PstS"/>
    <property type="match status" value="1"/>
</dbReference>
<evidence type="ECO:0000259" key="6">
    <source>
        <dbReference type="Pfam" id="PF12849"/>
    </source>
</evidence>
<dbReference type="PIRSF" id="PIRSF002756">
    <property type="entry name" value="PstS"/>
    <property type="match status" value="1"/>
</dbReference>
<dbReference type="Pfam" id="PF12849">
    <property type="entry name" value="PBP_like_2"/>
    <property type="match status" value="1"/>
</dbReference>
<feature type="binding site" evidence="5">
    <location>
        <position position="84"/>
    </location>
    <ligand>
        <name>phosphate</name>
        <dbReference type="ChEBI" id="CHEBI:43474"/>
    </ligand>
</feature>
<keyword evidence="2 4" id="KW-0813">Transport</keyword>
<evidence type="ECO:0000256" key="4">
    <source>
        <dbReference type="PIRNR" id="PIRNR002756"/>
    </source>
</evidence>
<keyword evidence="8" id="KW-1185">Reference proteome</keyword>
<dbReference type="PANTHER" id="PTHR42996:SF1">
    <property type="entry name" value="PHOSPHATE-BINDING PROTEIN PSTS"/>
    <property type="match status" value="1"/>
</dbReference>
<dbReference type="PROSITE" id="PS51257">
    <property type="entry name" value="PROKAR_LIPOPROTEIN"/>
    <property type="match status" value="1"/>
</dbReference>
<evidence type="ECO:0000256" key="2">
    <source>
        <dbReference type="ARBA" id="ARBA00022448"/>
    </source>
</evidence>
<organism evidence="7 8">
    <name type="scientific">Kitasatospora viridis</name>
    <dbReference type="NCBI Taxonomy" id="281105"/>
    <lineage>
        <taxon>Bacteria</taxon>
        <taxon>Bacillati</taxon>
        <taxon>Actinomycetota</taxon>
        <taxon>Actinomycetes</taxon>
        <taxon>Kitasatosporales</taxon>
        <taxon>Streptomycetaceae</taxon>
        <taxon>Kitasatospora</taxon>
    </lineage>
</organism>
<dbReference type="AlphaFoldDB" id="A0A561T7J3"/>
<evidence type="ECO:0000313" key="7">
    <source>
        <dbReference type="EMBL" id="TWF83077.1"/>
    </source>
</evidence>
<evidence type="ECO:0000256" key="3">
    <source>
        <dbReference type="ARBA" id="ARBA00022592"/>
    </source>
</evidence>
<evidence type="ECO:0000256" key="1">
    <source>
        <dbReference type="ARBA" id="ARBA00008725"/>
    </source>
</evidence>
<feature type="binding site" evidence="5">
    <location>
        <position position="102"/>
    </location>
    <ligand>
        <name>phosphate</name>
        <dbReference type="ChEBI" id="CHEBI:43474"/>
    </ligand>
</feature>
<dbReference type="GO" id="GO:0043190">
    <property type="term" value="C:ATP-binding cassette (ABC) transporter complex"/>
    <property type="evidence" value="ECO:0007669"/>
    <property type="project" value="InterPro"/>
</dbReference>
<dbReference type="NCBIfam" id="TIGR00975">
    <property type="entry name" value="3a0107s03"/>
    <property type="match status" value="1"/>
</dbReference>
<dbReference type="OrthoDB" id="9801510at2"/>
<evidence type="ECO:0000256" key="5">
    <source>
        <dbReference type="PIRSR" id="PIRSR002756-1"/>
    </source>
</evidence>
<feature type="binding site" evidence="5">
    <location>
        <begin position="54"/>
        <end position="56"/>
    </location>
    <ligand>
        <name>phosphate</name>
        <dbReference type="ChEBI" id="CHEBI:43474"/>
    </ligand>
</feature>
<feature type="binding site" evidence="5">
    <location>
        <begin position="190"/>
        <end position="192"/>
    </location>
    <ligand>
        <name>phosphate</name>
        <dbReference type="ChEBI" id="CHEBI:43474"/>
    </ligand>
</feature>
<accession>A0A561T7J3</accession>
<dbReference type="SUPFAM" id="SSF53850">
    <property type="entry name" value="Periplasmic binding protein-like II"/>
    <property type="match status" value="1"/>
</dbReference>
<feature type="domain" description="PBP" evidence="6">
    <location>
        <begin position="47"/>
        <end position="337"/>
    </location>
</feature>
<protein>
    <recommendedName>
        <fullName evidence="4">Phosphate-binding protein</fullName>
    </recommendedName>
</protein>
<dbReference type="EMBL" id="VIWT01000004">
    <property type="protein sequence ID" value="TWF83077.1"/>
    <property type="molecule type" value="Genomic_DNA"/>
</dbReference>
<dbReference type="PANTHER" id="PTHR42996">
    <property type="entry name" value="PHOSPHATE-BINDING PROTEIN PSTS"/>
    <property type="match status" value="1"/>
</dbReference>
<sequence>MVKSITRVVANSGALVLAGVLTLAGCGSDGGKGGGGGGAIACPGGPGTLLAAGSTAQAPAMDLWRNQFQRACPGLSVSYGGGGSGAGVQQFEAGRLAFAGTDAALTAGDTAATKAACPGGQGIDLPMVGGLVAIVFNVDGVTGLTLDGATTAKIFDSQIKKWNDSRIAALNPGVALPDADITSFHRSDDSGTTFNLTSYFAATSGGAWPAPGNKTWKGEGGQSATGSAGVSAQVERVKNSIGYVELSYAQQDKLNAAKIATAPGRAVAASAADAATTIAASSVAGTGADLALRLDYGTTAADAYPIVLVTYEVVCDKGNKPATLPAVKAFLGYTASAAGQQAIAGAGYVPLPNALTGRVKGVIDKLG</sequence>
<keyword evidence="3 4" id="KW-0592">Phosphate transport</keyword>
<proteinExistence type="inferred from homology"/>